<gene>
    <name evidence="2" type="ORF">BDP81DRAFT_422238</name>
</gene>
<organism evidence="2 3">
    <name type="scientific">Colletotrichum phormii</name>
    <dbReference type="NCBI Taxonomy" id="359342"/>
    <lineage>
        <taxon>Eukaryota</taxon>
        <taxon>Fungi</taxon>
        <taxon>Dikarya</taxon>
        <taxon>Ascomycota</taxon>
        <taxon>Pezizomycotina</taxon>
        <taxon>Sordariomycetes</taxon>
        <taxon>Hypocreomycetidae</taxon>
        <taxon>Glomerellales</taxon>
        <taxon>Glomerellaceae</taxon>
        <taxon>Colletotrichum</taxon>
        <taxon>Colletotrichum acutatum species complex</taxon>
    </lineage>
</organism>
<protein>
    <submittedName>
        <fullName evidence="2">Uncharacterized protein</fullName>
    </submittedName>
</protein>
<keyword evidence="3" id="KW-1185">Reference proteome</keyword>
<reference evidence="2" key="1">
    <citation type="submission" date="2021-06" db="EMBL/GenBank/DDBJ databases">
        <title>Comparative genomics, transcriptomics and evolutionary studies reveal genomic signatures of adaptation to plant cell wall in hemibiotrophic fungi.</title>
        <authorList>
            <consortium name="DOE Joint Genome Institute"/>
            <person name="Baroncelli R."/>
            <person name="Diaz J.F."/>
            <person name="Benocci T."/>
            <person name="Peng M."/>
            <person name="Battaglia E."/>
            <person name="Haridas S."/>
            <person name="Andreopoulos W."/>
            <person name="Labutti K."/>
            <person name="Pangilinan J."/>
            <person name="Floch G.L."/>
            <person name="Makela M.R."/>
            <person name="Henrissat B."/>
            <person name="Grigoriev I.V."/>
            <person name="Crouch J.A."/>
            <person name="De Vries R.P."/>
            <person name="Sukno S.A."/>
            <person name="Thon M.R."/>
        </authorList>
    </citation>
    <scope>NUCLEOTIDE SEQUENCE</scope>
    <source>
        <strain evidence="2">CBS 102054</strain>
    </source>
</reference>
<sequence>MLLTQTPIPPSNLNPIHTPRPPTPRMRQTIPRTPISSSRLRTPFLTTNVGTAVRRQRQVEVEPAEHHHRLREDDGRAELLAPGSRTVVVRTEVAEGRTLVLAAAVDAGVVYAEGASFDDAGVAACSAAASCQVWRMKSQFGSVSGGHGGTAQSEA</sequence>
<evidence type="ECO:0000313" key="2">
    <source>
        <dbReference type="EMBL" id="KAK1639991.1"/>
    </source>
</evidence>
<feature type="compositionally biased region" description="Pro residues" evidence="1">
    <location>
        <begin position="7"/>
        <end position="24"/>
    </location>
</feature>
<dbReference type="RefSeq" id="XP_060448598.1">
    <property type="nucleotide sequence ID" value="XM_060589971.1"/>
</dbReference>
<evidence type="ECO:0000313" key="3">
    <source>
        <dbReference type="Proteomes" id="UP001243989"/>
    </source>
</evidence>
<dbReference type="GeneID" id="85474833"/>
<proteinExistence type="predicted"/>
<dbReference type="AlphaFoldDB" id="A0AAI9ZXI5"/>
<dbReference type="Proteomes" id="UP001243989">
    <property type="component" value="Unassembled WGS sequence"/>
</dbReference>
<comment type="caution">
    <text evidence="2">The sequence shown here is derived from an EMBL/GenBank/DDBJ whole genome shotgun (WGS) entry which is preliminary data.</text>
</comment>
<feature type="region of interest" description="Disordered" evidence="1">
    <location>
        <begin position="1"/>
        <end position="28"/>
    </location>
</feature>
<name>A0AAI9ZXI5_9PEZI</name>
<evidence type="ECO:0000256" key="1">
    <source>
        <dbReference type="SAM" id="MobiDB-lite"/>
    </source>
</evidence>
<dbReference type="EMBL" id="JAHMHQ010000005">
    <property type="protein sequence ID" value="KAK1639991.1"/>
    <property type="molecule type" value="Genomic_DNA"/>
</dbReference>
<accession>A0AAI9ZXI5</accession>